<evidence type="ECO:0000313" key="2">
    <source>
        <dbReference type="Proteomes" id="UP000279284"/>
    </source>
</evidence>
<proteinExistence type="predicted"/>
<sequence length="247" mass="28931">MGTANFLFNHRLNVVSGLSACEFDFELYNEGMDENDKLHEDDYESLRNILNFRTKNFIADLRYRADELGSDRGVPPKSHRVNRLLIRSDMMSAHDNGKYSDRNFGGIKLAEIWTETMFFGEVIRLEMAVVLRHGYYDGCNLDQYMELSIPDMAYATFANYGDGDPGEAVDYIIEEYADYSMATKAQTSRYRRGIENRLRALEQVLWQRYEQLIEPYCEEYRVSARFNNGETWYSYGEKYHAFRLSVS</sequence>
<dbReference type="EMBL" id="LR134313">
    <property type="protein sequence ID" value="VEF02407.1"/>
    <property type="molecule type" value="Genomic_DNA"/>
</dbReference>
<evidence type="ECO:0000313" key="1">
    <source>
        <dbReference type="EMBL" id="VEF02407.1"/>
    </source>
</evidence>
<reference evidence="1 2" key="1">
    <citation type="submission" date="2018-12" db="EMBL/GenBank/DDBJ databases">
        <authorList>
            <consortium name="Pathogen Informatics"/>
        </authorList>
    </citation>
    <scope>NUCLEOTIDE SEQUENCE [LARGE SCALE GENOMIC DNA]</scope>
    <source>
        <strain evidence="1 2">NCTC10296</strain>
    </source>
</reference>
<dbReference type="STRING" id="493.BWD07_02515"/>
<dbReference type="AlphaFoldDB" id="A0A448D9K0"/>
<dbReference type="Proteomes" id="UP000279284">
    <property type="component" value="Chromosome"/>
</dbReference>
<protein>
    <submittedName>
        <fullName evidence="1">Uncharacterized protein</fullName>
    </submittedName>
</protein>
<dbReference type="KEGG" id="nci:NCTC10296_01777"/>
<name>A0A448D9K0_9NEIS</name>
<keyword evidence="2" id="KW-1185">Reference proteome</keyword>
<gene>
    <name evidence="1" type="ORF">NCTC10296_01777</name>
</gene>
<dbReference type="RefSeq" id="WP_085415804.1">
    <property type="nucleotide sequence ID" value="NZ_CAUJPY010000007.1"/>
</dbReference>
<accession>A0A448D9K0</accession>
<organism evidence="1 2">
    <name type="scientific">Neisseria canis</name>
    <dbReference type="NCBI Taxonomy" id="493"/>
    <lineage>
        <taxon>Bacteria</taxon>
        <taxon>Pseudomonadati</taxon>
        <taxon>Pseudomonadota</taxon>
        <taxon>Betaproteobacteria</taxon>
        <taxon>Neisseriales</taxon>
        <taxon>Neisseriaceae</taxon>
        <taxon>Neisseria</taxon>
    </lineage>
</organism>